<evidence type="ECO:0000313" key="3">
    <source>
        <dbReference type="Proteomes" id="UP001420932"/>
    </source>
</evidence>
<sequence>MARASSRHRHLHPPTGPRGSLSTPLAPHDPQSVEPRSLRSSPTSVATLIVAIPGMRRRAAALTRPLMWLLSMSATELLSLI</sequence>
<gene>
    <name evidence="2" type="ORF">Syun_029593</name>
</gene>
<accession>A0AAP0E5V6</accession>
<dbReference type="EMBL" id="JBBNAF010000013">
    <property type="protein sequence ID" value="KAK9087199.1"/>
    <property type="molecule type" value="Genomic_DNA"/>
</dbReference>
<protein>
    <submittedName>
        <fullName evidence="2">Uncharacterized protein</fullName>
    </submittedName>
</protein>
<dbReference type="AlphaFoldDB" id="A0AAP0E5V6"/>
<feature type="region of interest" description="Disordered" evidence="1">
    <location>
        <begin position="1"/>
        <end position="42"/>
    </location>
</feature>
<keyword evidence="3" id="KW-1185">Reference proteome</keyword>
<proteinExistence type="predicted"/>
<evidence type="ECO:0000256" key="1">
    <source>
        <dbReference type="SAM" id="MobiDB-lite"/>
    </source>
</evidence>
<dbReference type="Proteomes" id="UP001420932">
    <property type="component" value="Unassembled WGS sequence"/>
</dbReference>
<evidence type="ECO:0000313" key="2">
    <source>
        <dbReference type="EMBL" id="KAK9087199.1"/>
    </source>
</evidence>
<feature type="compositionally biased region" description="Basic residues" evidence="1">
    <location>
        <begin position="1"/>
        <end position="12"/>
    </location>
</feature>
<organism evidence="2 3">
    <name type="scientific">Stephania yunnanensis</name>
    <dbReference type="NCBI Taxonomy" id="152371"/>
    <lineage>
        <taxon>Eukaryota</taxon>
        <taxon>Viridiplantae</taxon>
        <taxon>Streptophyta</taxon>
        <taxon>Embryophyta</taxon>
        <taxon>Tracheophyta</taxon>
        <taxon>Spermatophyta</taxon>
        <taxon>Magnoliopsida</taxon>
        <taxon>Ranunculales</taxon>
        <taxon>Menispermaceae</taxon>
        <taxon>Menispermoideae</taxon>
        <taxon>Cissampelideae</taxon>
        <taxon>Stephania</taxon>
    </lineage>
</organism>
<comment type="caution">
    <text evidence="2">The sequence shown here is derived from an EMBL/GenBank/DDBJ whole genome shotgun (WGS) entry which is preliminary data.</text>
</comment>
<reference evidence="2 3" key="1">
    <citation type="submission" date="2024-01" db="EMBL/GenBank/DDBJ databases">
        <title>Genome assemblies of Stephania.</title>
        <authorList>
            <person name="Yang L."/>
        </authorList>
    </citation>
    <scope>NUCLEOTIDE SEQUENCE [LARGE SCALE GENOMIC DNA]</scope>
    <source>
        <strain evidence="2">YNDBR</strain>
        <tissue evidence="2">Leaf</tissue>
    </source>
</reference>
<name>A0AAP0E5V6_9MAGN</name>